<reference evidence="6 7" key="2">
    <citation type="journal article" date="2021" name="Int. J. Syst. Evol. Microbiol.">
        <title>Roseibium litorale sp. nov., isolated from a tidal flat sediment and proposal for the reclassification of Labrenzia polysiphoniae as Roseibium polysiphoniae comb. nov.</title>
        <authorList>
            <person name="Liu Y."/>
            <person name="Pei T."/>
            <person name="Du J."/>
            <person name="Chao M."/>
            <person name="Deng M.R."/>
            <person name="Zhu H."/>
        </authorList>
    </citation>
    <scope>NUCLEOTIDE SEQUENCE [LARGE SCALE GENOMIC DNA]</scope>
    <source>
        <strain evidence="6 7">4C16A</strain>
    </source>
</reference>
<dbReference type="InterPro" id="IPR019691">
    <property type="entry name" value="DUF2585"/>
</dbReference>
<evidence type="ECO:0000256" key="3">
    <source>
        <dbReference type="ARBA" id="ARBA00022989"/>
    </source>
</evidence>
<keyword evidence="7" id="KW-1185">Reference proteome</keyword>
<feature type="transmembrane region" description="Helical" evidence="5">
    <location>
        <begin position="15"/>
        <end position="38"/>
    </location>
</feature>
<feature type="transmembrane region" description="Helical" evidence="5">
    <location>
        <begin position="151"/>
        <end position="169"/>
    </location>
</feature>
<keyword evidence="4 5" id="KW-0472">Membrane</keyword>
<organism evidence="6 7">
    <name type="scientific">Roseibium litorale</name>
    <dbReference type="NCBI Taxonomy" id="2803841"/>
    <lineage>
        <taxon>Bacteria</taxon>
        <taxon>Pseudomonadati</taxon>
        <taxon>Pseudomonadota</taxon>
        <taxon>Alphaproteobacteria</taxon>
        <taxon>Hyphomicrobiales</taxon>
        <taxon>Stappiaceae</taxon>
        <taxon>Roseibium</taxon>
    </lineage>
</organism>
<comment type="subcellular location">
    <subcellularLocation>
        <location evidence="5">Cell membrane</location>
        <topology evidence="5">Multi-pass membrane protein</topology>
    </subcellularLocation>
</comment>
<reference evidence="7" key="1">
    <citation type="submission" date="2020-09" db="EMBL/GenBank/DDBJ databases">
        <title>The genome sequence of strain Labrenzia suaedae 4C16A.</title>
        <authorList>
            <person name="Liu Y."/>
        </authorList>
    </citation>
    <scope>NUCLEOTIDE SEQUENCE [LARGE SCALE GENOMIC DNA]</scope>
    <source>
        <strain evidence="7">4C16A</strain>
    </source>
</reference>
<evidence type="ECO:0000313" key="6">
    <source>
        <dbReference type="EMBL" id="MBD8893190.1"/>
    </source>
</evidence>
<evidence type="ECO:0000313" key="7">
    <source>
        <dbReference type="Proteomes" id="UP000632063"/>
    </source>
</evidence>
<evidence type="ECO:0000256" key="1">
    <source>
        <dbReference type="ARBA" id="ARBA00022475"/>
    </source>
</evidence>
<feature type="transmembrane region" description="Helical" evidence="5">
    <location>
        <begin position="124"/>
        <end position="145"/>
    </location>
</feature>
<comment type="similarity">
    <text evidence="5">Belongs to the UPF0314 family.</text>
</comment>
<dbReference type="HAMAP" id="MF_01514">
    <property type="entry name" value="UPF0314"/>
    <property type="match status" value="1"/>
</dbReference>
<keyword evidence="2 5" id="KW-0812">Transmembrane</keyword>
<dbReference type="Proteomes" id="UP000632063">
    <property type="component" value="Unassembled WGS sequence"/>
</dbReference>
<sequence length="193" mass="21884">MYQPEGTGRLTKTKIWITGIAMILATAVILLAMGRIPICECGYVKLWTPADDISGSSQHIADWYTLSHIIHGFLFFALFRFLLRRRSTGEWALGAIFIEAVWELVENSPWIIDRYREATIAAGYTGDSVLNSVFDILWMLAGFWFAAKMPVWVTVVTAIFFELLALYVIRDNLTLNVIMLVYPVEAIKVWQGG</sequence>
<dbReference type="EMBL" id="JACYXI010000011">
    <property type="protein sequence ID" value="MBD8893190.1"/>
    <property type="molecule type" value="Genomic_DNA"/>
</dbReference>
<dbReference type="NCBIfam" id="NF002099">
    <property type="entry name" value="PRK00944.1"/>
    <property type="match status" value="1"/>
</dbReference>
<dbReference type="Pfam" id="PF10755">
    <property type="entry name" value="DUF2585"/>
    <property type="match status" value="1"/>
</dbReference>
<comment type="caution">
    <text evidence="6">The sequence shown here is derived from an EMBL/GenBank/DDBJ whole genome shotgun (WGS) entry which is preliminary data.</text>
</comment>
<dbReference type="RefSeq" id="WP_192149308.1">
    <property type="nucleotide sequence ID" value="NZ_JACYXI010000011.1"/>
</dbReference>
<accession>A0ABR9CQQ1</accession>
<keyword evidence="3 5" id="KW-1133">Transmembrane helix</keyword>
<protein>
    <recommendedName>
        <fullName evidence="5">UPF0314 protein IG616_16730</fullName>
    </recommendedName>
</protein>
<keyword evidence="1 5" id="KW-1003">Cell membrane</keyword>
<evidence type="ECO:0000256" key="5">
    <source>
        <dbReference type="HAMAP-Rule" id="MF_01514"/>
    </source>
</evidence>
<evidence type="ECO:0000256" key="2">
    <source>
        <dbReference type="ARBA" id="ARBA00022692"/>
    </source>
</evidence>
<feature type="transmembrane region" description="Helical" evidence="5">
    <location>
        <begin position="63"/>
        <end position="83"/>
    </location>
</feature>
<proteinExistence type="inferred from homology"/>
<name>A0ABR9CQQ1_9HYPH</name>
<gene>
    <name evidence="6" type="ORF">IG616_16730</name>
</gene>
<evidence type="ECO:0000256" key="4">
    <source>
        <dbReference type="ARBA" id="ARBA00023136"/>
    </source>
</evidence>